<proteinExistence type="predicted"/>
<comment type="caution">
    <text evidence="1">The sequence shown here is derived from an EMBL/GenBank/DDBJ whole genome shotgun (WGS) entry which is preliminary data.</text>
</comment>
<sequence>MVFNSVVVLSVANISADAWQYLACFPERLSGHQLLDLLCCFPLQHFGRFALCIWTFFCLPPSPPLYYPSSSYSHFGSDSESDSSSPTPYYHHADYYPHSD</sequence>
<name>A0ACC0LCW8_RHOML</name>
<dbReference type="EMBL" id="CM046400">
    <property type="protein sequence ID" value="KAI8526417.1"/>
    <property type="molecule type" value="Genomic_DNA"/>
</dbReference>
<accession>A0ACC0LCW8</accession>
<gene>
    <name evidence="1" type="ORF">RHMOL_Rhmol13G0305800</name>
</gene>
<evidence type="ECO:0000313" key="2">
    <source>
        <dbReference type="Proteomes" id="UP001062846"/>
    </source>
</evidence>
<keyword evidence="2" id="KW-1185">Reference proteome</keyword>
<organism evidence="1 2">
    <name type="scientific">Rhododendron molle</name>
    <name type="common">Chinese azalea</name>
    <name type="synonym">Azalea mollis</name>
    <dbReference type="NCBI Taxonomy" id="49168"/>
    <lineage>
        <taxon>Eukaryota</taxon>
        <taxon>Viridiplantae</taxon>
        <taxon>Streptophyta</taxon>
        <taxon>Embryophyta</taxon>
        <taxon>Tracheophyta</taxon>
        <taxon>Spermatophyta</taxon>
        <taxon>Magnoliopsida</taxon>
        <taxon>eudicotyledons</taxon>
        <taxon>Gunneridae</taxon>
        <taxon>Pentapetalae</taxon>
        <taxon>asterids</taxon>
        <taxon>Ericales</taxon>
        <taxon>Ericaceae</taxon>
        <taxon>Ericoideae</taxon>
        <taxon>Rhodoreae</taxon>
        <taxon>Rhododendron</taxon>
    </lineage>
</organism>
<protein>
    <submittedName>
        <fullName evidence="1">Uncharacterized protein</fullName>
    </submittedName>
</protein>
<reference evidence="1" key="1">
    <citation type="submission" date="2022-02" db="EMBL/GenBank/DDBJ databases">
        <title>Plant Genome Project.</title>
        <authorList>
            <person name="Zhang R.-G."/>
        </authorList>
    </citation>
    <scope>NUCLEOTIDE SEQUENCE</scope>
    <source>
        <strain evidence="1">AT1</strain>
    </source>
</reference>
<evidence type="ECO:0000313" key="1">
    <source>
        <dbReference type="EMBL" id="KAI8526417.1"/>
    </source>
</evidence>
<dbReference type="Proteomes" id="UP001062846">
    <property type="component" value="Chromosome 13"/>
</dbReference>